<reference evidence="1" key="1">
    <citation type="submission" date="2013-11" db="EMBL/GenBank/DDBJ databases">
        <authorList>
            <person name="Sternberg P."/>
            <person name="Dillman A."/>
            <person name="Macchietto M."/>
        </authorList>
    </citation>
    <scope>NUCLEOTIDE SEQUENCE</scope>
    <source>
        <strain evidence="1">ALL</strain>
    </source>
</reference>
<reference evidence="1" key="3">
    <citation type="journal article" date="2019" name="G3 (Bethesda)">
        <title>Hybrid Assembly of the Genome of the Entomopathogenic Nematode Steinernema carpocapsae Identifies the X-Chromosome.</title>
        <authorList>
            <person name="Serra L."/>
            <person name="Macchietto M."/>
            <person name="Macias-Munoz A."/>
            <person name="McGill C.J."/>
            <person name="Rodriguez I.M."/>
            <person name="Rodriguez B."/>
            <person name="Murad R."/>
            <person name="Mortazavi A."/>
        </authorList>
    </citation>
    <scope>NUCLEOTIDE SEQUENCE</scope>
    <source>
        <strain evidence="1">ALL</strain>
    </source>
</reference>
<reference evidence="1" key="2">
    <citation type="journal article" date="2015" name="Genome Biol.">
        <title>Comparative genomics of Steinernema reveals deeply conserved gene regulatory networks.</title>
        <authorList>
            <person name="Dillman A.R."/>
            <person name="Macchietto M."/>
            <person name="Porter C.F."/>
            <person name="Rogers A."/>
            <person name="Williams B."/>
            <person name="Antoshechkin I."/>
            <person name="Lee M.M."/>
            <person name="Goodwin Z."/>
            <person name="Lu X."/>
            <person name="Lewis E.E."/>
            <person name="Goodrich-Blair H."/>
            <person name="Stock S.P."/>
            <person name="Adams B.J."/>
            <person name="Sternberg P.W."/>
            <person name="Mortazavi A."/>
        </authorList>
    </citation>
    <scope>NUCLEOTIDE SEQUENCE [LARGE SCALE GENOMIC DNA]</scope>
    <source>
        <strain evidence="1">ALL</strain>
    </source>
</reference>
<accession>A0A4U5NEN4</accession>
<protein>
    <submittedName>
        <fullName evidence="1">Uncharacterized protein</fullName>
    </submittedName>
</protein>
<dbReference type="EMBL" id="AZBU02000004">
    <property type="protein sequence ID" value="TKR81378.1"/>
    <property type="molecule type" value="Genomic_DNA"/>
</dbReference>
<proteinExistence type="predicted"/>
<name>A0A4U5NEN4_STECR</name>
<organism evidence="1">
    <name type="scientific">Steinernema carpocapsae</name>
    <name type="common">Entomopathogenic nematode</name>
    <dbReference type="NCBI Taxonomy" id="34508"/>
    <lineage>
        <taxon>Eukaryota</taxon>
        <taxon>Metazoa</taxon>
        <taxon>Ecdysozoa</taxon>
        <taxon>Nematoda</taxon>
        <taxon>Chromadorea</taxon>
        <taxon>Rhabditida</taxon>
        <taxon>Tylenchina</taxon>
        <taxon>Panagrolaimomorpha</taxon>
        <taxon>Strongyloidoidea</taxon>
        <taxon>Steinernematidae</taxon>
        <taxon>Steinernema</taxon>
    </lineage>
</organism>
<sequence>MTSEVRFVRNNPFIQNDLGGRTCRIVPSASDIGISTGGGKINWECRKPGVQSASYTNIASVIKTSCQDRPLIVLQQLNAPNRNAEAVSPENEPEPVAASEKREYQLASSILQRFESFKFCCPTDAQRFIFRSRLFSTFWSHLYHLLTSDAVDGEAFACLAPLMGFLTPLLTKIVGFTLPA</sequence>
<dbReference type="AlphaFoldDB" id="A0A4U5NEN4"/>
<gene>
    <name evidence="1" type="ORF">L596_015255</name>
</gene>
<comment type="caution">
    <text evidence="1">The sequence shown here is derived from an EMBL/GenBank/DDBJ whole genome shotgun (WGS) entry which is preliminary data.</text>
</comment>
<evidence type="ECO:0000313" key="1">
    <source>
        <dbReference type="EMBL" id="TKR81378.1"/>
    </source>
</evidence>